<name>A0A6J6V4Z9_9ZZZZ</name>
<reference evidence="1" key="1">
    <citation type="submission" date="2020-05" db="EMBL/GenBank/DDBJ databases">
        <authorList>
            <person name="Chiriac C."/>
            <person name="Salcher M."/>
            <person name="Ghai R."/>
            <person name="Kavagutti S V."/>
        </authorList>
    </citation>
    <scope>NUCLEOTIDE SEQUENCE</scope>
</reference>
<gene>
    <name evidence="1" type="ORF">UFOPK2879_00696</name>
</gene>
<evidence type="ECO:0000313" key="1">
    <source>
        <dbReference type="EMBL" id="CAB4766155.1"/>
    </source>
</evidence>
<organism evidence="1">
    <name type="scientific">freshwater metagenome</name>
    <dbReference type="NCBI Taxonomy" id="449393"/>
    <lineage>
        <taxon>unclassified sequences</taxon>
        <taxon>metagenomes</taxon>
        <taxon>ecological metagenomes</taxon>
    </lineage>
</organism>
<protein>
    <submittedName>
        <fullName evidence="1">Unannotated protein</fullName>
    </submittedName>
</protein>
<dbReference type="AlphaFoldDB" id="A0A6J6V4Z9"/>
<proteinExistence type="predicted"/>
<sequence>MSPPPVSKRIGAVSPAIRATPKIIAVIRPLLAAGKTIIATVRHCVPPKAVPASRKSFGIKFRTSSEVRAIVGIIKIVKANAPMNPEYALVIG</sequence>
<accession>A0A6J6V4Z9</accession>
<dbReference type="EMBL" id="CAEZZN010000018">
    <property type="protein sequence ID" value="CAB4766155.1"/>
    <property type="molecule type" value="Genomic_DNA"/>
</dbReference>